<comment type="caution">
    <text evidence="8">The sequence shown here is derived from an EMBL/GenBank/DDBJ whole genome shotgun (WGS) entry which is preliminary data.</text>
</comment>
<dbReference type="InterPro" id="IPR008942">
    <property type="entry name" value="ENTH_VHS"/>
</dbReference>
<reference evidence="8 9" key="1">
    <citation type="submission" date="2020-12" db="EMBL/GenBank/DDBJ databases">
        <title>Metabolic potential, ecology and presence of endohyphal bacteria is reflected in genomic diversity of Mucoromycotina.</title>
        <authorList>
            <person name="Muszewska A."/>
            <person name="Okrasinska A."/>
            <person name="Steczkiewicz K."/>
            <person name="Drgas O."/>
            <person name="Orlowska M."/>
            <person name="Perlinska-Lenart U."/>
            <person name="Aleksandrzak-Piekarczyk T."/>
            <person name="Szatraj K."/>
            <person name="Zielenkiewicz U."/>
            <person name="Pilsyk S."/>
            <person name="Malc E."/>
            <person name="Mieczkowski P."/>
            <person name="Kruszewska J.S."/>
            <person name="Biernat P."/>
            <person name="Pawlowska J."/>
        </authorList>
    </citation>
    <scope>NUCLEOTIDE SEQUENCE [LARGE SCALE GENOMIC DNA]</scope>
    <source>
        <strain evidence="8 9">CBS 142.35</strain>
    </source>
</reference>
<dbReference type="SUPFAM" id="SSF48464">
    <property type="entry name" value="ENTH/VHS domain"/>
    <property type="match status" value="1"/>
</dbReference>
<dbReference type="GO" id="GO:0005543">
    <property type="term" value="F:phospholipid binding"/>
    <property type="evidence" value="ECO:0007669"/>
    <property type="project" value="TreeGrafter"/>
</dbReference>
<evidence type="ECO:0000313" key="8">
    <source>
        <dbReference type="EMBL" id="KAG2221014.1"/>
    </source>
</evidence>
<dbReference type="SMART" id="SM00726">
    <property type="entry name" value="UIM"/>
    <property type="match status" value="2"/>
</dbReference>
<evidence type="ECO:0000256" key="2">
    <source>
        <dbReference type="ARBA" id="ARBA00010130"/>
    </source>
</evidence>
<feature type="compositionally biased region" description="Polar residues" evidence="6">
    <location>
        <begin position="388"/>
        <end position="402"/>
    </location>
</feature>
<feature type="region of interest" description="Disordered" evidence="6">
    <location>
        <begin position="138"/>
        <end position="297"/>
    </location>
</feature>
<dbReference type="PANTHER" id="PTHR12276">
    <property type="entry name" value="EPSIN/ENT-RELATED"/>
    <property type="match status" value="1"/>
</dbReference>
<accession>A0A8H7S1L1</accession>
<dbReference type="FunFam" id="1.25.40.90:FF:000006">
    <property type="entry name" value="Clathrin interactor 1"/>
    <property type="match status" value="1"/>
</dbReference>
<feature type="compositionally biased region" description="Polar residues" evidence="6">
    <location>
        <begin position="468"/>
        <end position="477"/>
    </location>
</feature>
<feature type="compositionally biased region" description="Gly residues" evidence="6">
    <location>
        <begin position="177"/>
        <end position="188"/>
    </location>
</feature>
<keyword evidence="5" id="KW-0446">Lipid-binding</keyword>
<dbReference type="GO" id="GO:0005768">
    <property type="term" value="C:endosome"/>
    <property type="evidence" value="ECO:0007669"/>
    <property type="project" value="TreeGrafter"/>
</dbReference>
<evidence type="ECO:0000256" key="1">
    <source>
        <dbReference type="ARBA" id="ARBA00004496"/>
    </source>
</evidence>
<feature type="compositionally biased region" description="Low complexity" evidence="6">
    <location>
        <begin position="286"/>
        <end position="297"/>
    </location>
</feature>
<dbReference type="GO" id="GO:0030276">
    <property type="term" value="F:clathrin binding"/>
    <property type="evidence" value="ECO:0007669"/>
    <property type="project" value="TreeGrafter"/>
</dbReference>
<evidence type="ECO:0000256" key="3">
    <source>
        <dbReference type="ARBA" id="ARBA00022490"/>
    </source>
</evidence>
<dbReference type="GO" id="GO:0030125">
    <property type="term" value="C:clathrin vesicle coat"/>
    <property type="evidence" value="ECO:0007669"/>
    <property type="project" value="TreeGrafter"/>
</dbReference>
<keyword evidence="4" id="KW-0597">Phosphoprotein</keyword>
<feature type="compositionally biased region" description="Polar residues" evidence="6">
    <location>
        <begin position="444"/>
        <end position="453"/>
    </location>
</feature>
<protein>
    <recommendedName>
        <fullName evidence="7">ENTH domain-containing protein</fullName>
    </recommendedName>
</protein>
<dbReference type="PROSITE" id="PS50942">
    <property type="entry name" value="ENTH"/>
    <property type="match status" value="1"/>
</dbReference>
<feature type="compositionally biased region" description="Polar residues" evidence="6">
    <location>
        <begin position="674"/>
        <end position="692"/>
    </location>
</feature>
<dbReference type="PROSITE" id="PS50330">
    <property type="entry name" value="UIM"/>
    <property type="match status" value="1"/>
</dbReference>
<feature type="region of interest" description="Disordered" evidence="6">
    <location>
        <begin position="388"/>
        <end position="412"/>
    </location>
</feature>
<dbReference type="Gene3D" id="1.25.40.90">
    <property type="match status" value="1"/>
</dbReference>
<feature type="region of interest" description="Disordered" evidence="6">
    <location>
        <begin position="444"/>
        <end position="481"/>
    </location>
</feature>
<dbReference type="Proteomes" id="UP000646827">
    <property type="component" value="Unassembled WGS sequence"/>
</dbReference>
<gene>
    <name evidence="8" type="ORF">INT45_009263</name>
</gene>
<feature type="compositionally biased region" description="Basic and acidic residues" evidence="6">
    <location>
        <begin position="189"/>
        <end position="250"/>
    </location>
</feature>
<feature type="domain" description="ENTH" evidence="7">
    <location>
        <begin position="12"/>
        <end position="144"/>
    </location>
</feature>
<dbReference type="PANTHER" id="PTHR12276:SF110">
    <property type="entry name" value="EPSIN-1-RELATED"/>
    <property type="match status" value="1"/>
</dbReference>
<evidence type="ECO:0000256" key="4">
    <source>
        <dbReference type="ARBA" id="ARBA00022553"/>
    </source>
</evidence>
<feature type="compositionally biased region" description="Basic and acidic residues" evidence="6">
    <location>
        <begin position="138"/>
        <end position="154"/>
    </location>
</feature>
<proteinExistence type="inferred from homology"/>
<dbReference type="SMART" id="SM00273">
    <property type="entry name" value="ENTH"/>
    <property type="match status" value="1"/>
</dbReference>
<dbReference type="OrthoDB" id="4033880at2759"/>
<comment type="similarity">
    <text evidence="2">Belongs to the epsin family.</text>
</comment>
<keyword evidence="3" id="KW-0963">Cytoplasm</keyword>
<feature type="compositionally biased region" description="Low complexity" evidence="6">
    <location>
        <begin position="588"/>
        <end position="673"/>
    </location>
</feature>
<sequence length="692" mass="75736">MTGKGVVRSIKNYAKGFSDVQRKVREATSNDPWGPSGTLMNEVAQLTFNQHDFIEIMDMIDKRLNDKGKNWRHVFKALLLLDYCLHVGSENVVLYAKENVYVIKTLKEFQHVDDNGRDVGANVRQKAKDITSLLTDDARLKDERRQRQQMRDRMAGVNDYMNDAMGIRPGDRPVDPSGGGPSNGGGRQGDGEDRELQRALDESRRMAEAEERKRLEKQGDEDLAKAIRLSEQEAQEKERKQKEKLGRENQDNIFSLNNTNNNNAQSASFNPFPQTQSFDSSLNPYQQQQQQLQQPQQQWPQATGMTNMTFGDPIGAGNPQLTVQNTGMMNNPYQQQLQLQNNPYQQMSGAAFGGGLQAQMTGLPQQSQMTGMAPFQTSTVTGFQQPQFTAASNNPFGQLSAPQTSQTSSTAFGSGTFGQTLSASPTVTSATLANRSPSLSVANTVTTSSAAGQSRSLSFPSSPSMQPTGTQATSSPSGDGRFAKLNALLANKDDGMDTFGNTGNLRFPMGTGYANTIQPDFTGATNINNNSGSSGDLLNIGNNGNGAQQNTNNTQSSFADSFSQQTSRNPFGQPSPSLAPATPKTNNQKSLLELMQEQKQQQQQQSSLQLPQTGMQSQMTGMQPQMTGMQPQMTGMQPQMTGMQPQMTGMPFGQQQQQQQQQQQSSPFLQQPQITGFNNGFGQQNHQTGSLF</sequence>
<dbReference type="AlphaFoldDB" id="A0A8H7S1L1"/>
<evidence type="ECO:0000259" key="7">
    <source>
        <dbReference type="PROSITE" id="PS50942"/>
    </source>
</evidence>
<dbReference type="CDD" id="cd16991">
    <property type="entry name" value="ENTH_Ent1_Ent2"/>
    <property type="match status" value="1"/>
</dbReference>
<feature type="compositionally biased region" description="Polar residues" evidence="6">
    <location>
        <begin position="264"/>
        <end position="285"/>
    </location>
</feature>
<dbReference type="InterPro" id="IPR013809">
    <property type="entry name" value="ENTH"/>
</dbReference>
<dbReference type="GO" id="GO:0007015">
    <property type="term" value="P:actin filament organization"/>
    <property type="evidence" value="ECO:0007669"/>
    <property type="project" value="TreeGrafter"/>
</dbReference>
<evidence type="ECO:0000256" key="6">
    <source>
        <dbReference type="SAM" id="MobiDB-lite"/>
    </source>
</evidence>
<evidence type="ECO:0000313" key="9">
    <source>
        <dbReference type="Proteomes" id="UP000646827"/>
    </source>
</evidence>
<dbReference type="GO" id="GO:0005886">
    <property type="term" value="C:plasma membrane"/>
    <property type="evidence" value="ECO:0007669"/>
    <property type="project" value="TreeGrafter"/>
</dbReference>
<feature type="compositionally biased region" description="Polar residues" evidence="6">
    <location>
        <begin position="558"/>
        <end position="576"/>
    </location>
</feature>
<feature type="region of interest" description="Disordered" evidence="6">
    <location>
        <begin position="535"/>
        <end position="692"/>
    </location>
</feature>
<evidence type="ECO:0000256" key="5">
    <source>
        <dbReference type="ARBA" id="ARBA00023121"/>
    </source>
</evidence>
<keyword evidence="9" id="KW-1185">Reference proteome</keyword>
<name>A0A8H7S1L1_9FUNG</name>
<feature type="compositionally biased region" description="Low complexity" evidence="6">
    <location>
        <begin position="454"/>
        <end position="467"/>
    </location>
</feature>
<dbReference type="InterPro" id="IPR003903">
    <property type="entry name" value="UIM_dom"/>
</dbReference>
<feature type="compositionally biased region" description="Low complexity" evidence="6">
    <location>
        <begin position="535"/>
        <end position="557"/>
    </location>
</feature>
<organism evidence="8 9">
    <name type="scientific">Circinella minor</name>
    <dbReference type="NCBI Taxonomy" id="1195481"/>
    <lineage>
        <taxon>Eukaryota</taxon>
        <taxon>Fungi</taxon>
        <taxon>Fungi incertae sedis</taxon>
        <taxon>Mucoromycota</taxon>
        <taxon>Mucoromycotina</taxon>
        <taxon>Mucoromycetes</taxon>
        <taxon>Mucorales</taxon>
        <taxon>Lichtheimiaceae</taxon>
        <taxon>Circinella</taxon>
    </lineage>
</organism>
<comment type="subcellular location">
    <subcellularLocation>
        <location evidence="1">Cytoplasm</location>
    </subcellularLocation>
</comment>
<dbReference type="GO" id="GO:0006897">
    <property type="term" value="P:endocytosis"/>
    <property type="evidence" value="ECO:0007669"/>
    <property type="project" value="TreeGrafter"/>
</dbReference>
<dbReference type="EMBL" id="JAEPRB010000121">
    <property type="protein sequence ID" value="KAG2221014.1"/>
    <property type="molecule type" value="Genomic_DNA"/>
</dbReference>
<dbReference type="Pfam" id="PF01417">
    <property type="entry name" value="ENTH"/>
    <property type="match status" value="1"/>
</dbReference>